<dbReference type="OrthoDB" id="7017625at2"/>
<keyword evidence="1" id="KW-0732">Signal</keyword>
<accession>A0A443ZTM1</accession>
<feature type="chain" id="PRO_5019105390" description="Tetratricopeptide repeat protein" evidence="1">
    <location>
        <begin position="33"/>
        <end position="282"/>
    </location>
</feature>
<evidence type="ECO:0000313" key="3">
    <source>
        <dbReference type="Proteomes" id="UP000288983"/>
    </source>
</evidence>
<evidence type="ECO:0000313" key="2">
    <source>
        <dbReference type="EMBL" id="RWU23066.1"/>
    </source>
</evidence>
<name>A0A443ZTM1_9PSED</name>
<feature type="signal peptide" evidence="1">
    <location>
        <begin position="1"/>
        <end position="32"/>
    </location>
</feature>
<protein>
    <recommendedName>
        <fullName evidence="4">Tetratricopeptide repeat protein</fullName>
    </recommendedName>
</protein>
<evidence type="ECO:0008006" key="4">
    <source>
        <dbReference type="Google" id="ProtNLM"/>
    </source>
</evidence>
<organism evidence="2 3">
    <name type="scientific">Pseudomonas alkylphenolica</name>
    <dbReference type="NCBI Taxonomy" id="237609"/>
    <lineage>
        <taxon>Bacteria</taxon>
        <taxon>Pseudomonadati</taxon>
        <taxon>Pseudomonadota</taxon>
        <taxon>Gammaproteobacteria</taxon>
        <taxon>Pseudomonadales</taxon>
        <taxon>Pseudomonadaceae</taxon>
        <taxon>Pseudomonas</taxon>
    </lineage>
</organism>
<sequence>MIRCSHFSSRCRPGVLSALALALLIAAGAATAGPASTVPASPPSSVAAQPLVLQAHAQLLAGDLIAAQALLQQAGAQGQGGNRALAEQAFIEDASGRHMRARQFYDALKGSDQAQVIAVPAAVNLAELGRFDASRKAFEQLRQQSANAQIKGYAGLWSLWLAARTASDAGVKPEVIRARLQKQARAIQPASAPQRALLALYQGKSDISAVFADIDELQAPDAVKRDLRTEAGLFAGGYLDYVRQDHSGALRTYQRALQQSRPTAVERPLLIQTSRALQLSSR</sequence>
<dbReference type="AlphaFoldDB" id="A0A443ZTM1"/>
<gene>
    <name evidence="2" type="ORF">DM813_12795</name>
</gene>
<reference evidence="2 3" key="1">
    <citation type="submission" date="2018-06" db="EMBL/GenBank/DDBJ databases">
        <title>Bacteria isolated from soil of Wuhan.</title>
        <authorList>
            <person name="Wei X."/>
            <person name="Chunhua H."/>
        </authorList>
    </citation>
    <scope>NUCLEOTIDE SEQUENCE [LARGE SCALE GENOMIC DNA]</scope>
    <source>
        <strain evidence="3">xwS2</strain>
    </source>
</reference>
<comment type="caution">
    <text evidence="2">The sequence shown here is derived from an EMBL/GenBank/DDBJ whole genome shotgun (WGS) entry which is preliminary data.</text>
</comment>
<dbReference type="Proteomes" id="UP000288983">
    <property type="component" value="Unassembled WGS sequence"/>
</dbReference>
<proteinExistence type="predicted"/>
<evidence type="ECO:0000256" key="1">
    <source>
        <dbReference type="SAM" id="SignalP"/>
    </source>
</evidence>
<dbReference type="EMBL" id="QJRG01000042">
    <property type="protein sequence ID" value="RWU23066.1"/>
    <property type="molecule type" value="Genomic_DNA"/>
</dbReference>
<dbReference type="RefSeq" id="WP_128323734.1">
    <property type="nucleotide sequence ID" value="NZ_QJRG01000042.1"/>
</dbReference>